<dbReference type="Proteomes" id="UP001329915">
    <property type="component" value="Chromosome"/>
</dbReference>
<organism evidence="1 2">
    <name type="scientific">Metallumcola ferriviriculae</name>
    <dbReference type="NCBI Taxonomy" id="3039180"/>
    <lineage>
        <taxon>Bacteria</taxon>
        <taxon>Bacillati</taxon>
        <taxon>Bacillota</taxon>
        <taxon>Clostridia</taxon>
        <taxon>Neomoorellales</taxon>
        <taxon>Desulfitibacteraceae</taxon>
        <taxon>Metallumcola</taxon>
    </lineage>
</organism>
<accession>A0AAU0UQL8</accession>
<evidence type="ECO:0000313" key="1">
    <source>
        <dbReference type="EMBL" id="WRO22492.1"/>
    </source>
</evidence>
<proteinExistence type="predicted"/>
<protein>
    <submittedName>
        <fullName evidence="1">Uncharacterized protein</fullName>
    </submittedName>
</protein>
<name>A0AAU0UQL8_9FIRM</name>
<dbReference type="AlphaFoldDB" id="A0AAU0UQL8"/>
<dbReference type="KEGG" id="dbc:MFMK1_002323"/>
<dbReference type="RefSeq" id="WP_366921903.1">
    <property type="nucleotide sequence ID" value="NZ_CP121694.1"/>
</dbReference>
<reference evidence="1 2" key="1">
    <citation type="submission" date="2023-04" db="EMBL/GenBank/DDBJ databases">
        <authorList>
            <person name="Hsu D."/>
        </authorList>
    </citation>
    <scope>NUCLEOTIDE SEQUENCE [LARGE SCALE GENOMIC DNA]</scope>
    <source>
        <strain evidence="1 2">MK1</strain>
    </source>
</reference>
<dbReference type="EMBL" id="CP121694">
    <property type="protein sequence ID" value="WRO22492.1"/>
    <property type="molecule type" value="Genomic_DNA"/>
</dbReference>
<gene>
    <name evidence="1" type="ORF">MFMK1_002323</name>
</gene>
<sequence>MKEQQTQMFLRQRWQGLLVALPNILLRKEEQGIISKRELDYFFSCLEQLTGDEVPAVLNLLADYETKLDELSAKEETAIREIINGSDWSDRMGERGVAVAIRTVLELTKED</sequence>
<evidence type="ECO:0000313" key="2">
    <source>
        <dbReference type="Proteomes" id="UP001329915"/>
    </source>
</evidence>
<keyword evidence="2" id="KW-1185">Reference proteome</keyword>